<reference evidence="1" key="2">
    <citation type="submission" date="2025-09" db="UniProtKB">
        <authorList>
            <consortium name="Ensembl"/>
        </authorList>
    </citation>
    <scope>IDENTIFICATION</scope>
</reference>
<reference evidence="1" key="1">
    <citation type="submission" date="2025-08" db="UniProtKB">
        <authorList>
            <consortium name="Ensembl"/>
        </authorList>
    </citation>
    <scope>IDENTIFICATION</scope>
</reference>
<keyword evidence="2" id="KW-1185">Reference proteome</keyword>
<protein>
    <recommendedName>
        <fullName evidence="3">Tc1-like transposase DDE domain-containing protein</fullName>
    </recommendedName>
</protein>
<dbReference type="Ensembl" id="ENSACIT00000030482.1">
    <property type="protein sequence ID" value="ENSACIP00000029702.1"/>
    <property type="gene ID" value="ENSACIG00000023002.1"/>
</dbReference>
<organism evidence="1 2">
    <name type="scientific">Amphilophus citrinellus</name>
    <name type="common">Midas cichlid</name>
    <name type="synonym">Cichlasoma citrinellum</name>
    <dbReference type="NCBI Taxonomy" id="61819"/>
    <lineage>
        <taxon>Eukaryota</taxon>
        <taxon>Metazoa</taxon>
        <taxon>Chordata</taxon>
        <taxon>Craniata</taxon>
        <taxon>Vertebrata</taxon>
        <taxon>Euteleostomi</taxon>
        <taxon>Actinopterygii</taxon>
        <taxon>Neopterygii</taxon>
        <taxon>Teleostei</taxon>
        <taxon>Neoteleostei</taxon>
        <taxon>Acanthomorphata</taxon>
        <taxon>Ovalentaria</taxon>
        <taxon>Cichlomorphae</taxon>
        <taxon>Cichliformes</taxon>
        <taxon>Cichlidae</taxon>
        <taxon>New World cichlids</taxon>
        <taxon>Cichlasomatinae</taxon>
        <taxon>Heroini</taxon>
        <taxon>Amphilophus</taxon>
    </lineage>
</organism>
<accession>A0A3Q0T115</accession>
<dbReference type="Proteomes" id="UP000261340">
    <property type="component" value="Unplaced"/>
</dbReference>
<dbReference type="STRING" id="61819.ENSACIP00000029702"/>
<sequence>MWRNVMFSDEFRFCLWRLDQRVNVWRRCGECCADCYTDGGGGAMVWDGISLTGKTRLVITGGNLSAEGHRGEILQPVALPYLHSLRLNSILQDDNARPPQSGFIRDYLHNLGVKRMERSAFSPDLNPTEHLWDQLGCAVCTTVTNTTTLADL</sequence>
<evidence type="ECO:0000313" key="1">
    <source>
        <dbReference type="Ensembl" id="ENSACIP00000029702.1"/>
    </source>
</evidence>
<evidence type="ECO:0008006" key="3">
    <source>
        <dbReference type="Google" id="ProtNLM"/>
    </source>
</evidence>
<dbReference type="OMA" id="WPENIIF"/>
<dbReference type="Gene3D" id="3.30.420.10">
    <property type="entry name" value="Ribonuclease H-like superfamily/Ribonuclease H"/>
    <property type="match status" value="1"/>
</dbReference>
<dbReference type="GO" id="GO:0003676">
    <property type="term" value="F:nucleic acid binding"/>
    <property type="evidence" value="ECO:0007669"/>
    <property type="project" value="InterPro"/>
</dbReference>
<name>A0A3Q0T115_AMPCI</name>
<evidence type="ECO:0000313" key="2">
    <source>
        <dbReference type="Proteomes" id="UP000261340"/>
    </source>
</evidence>
<dbReference type="InterPro" id="IPR036397">
    <property type="entry name" value="RNaseH_sf"/>
</dbReference>
<dbReference type="GeneTree" id="ENSGT00940000177383"/>
<proteinExistence type="predicted"/>
<dbReference type="AlphaFoldDB" id="A0A3Q0T115"/>